<dbReference type="InterPro" id="IPR011009">
    <property type="entry name" value="Kinase-like_dom_sf"/>
</dbReference>
<evidence type="ECO:0000259" key="1">
    <source>
        <dbReference type="PROSITE" id="PS50011"/>
    </source>
</evidence>
<evidence type="ECO:0000313" key="2">
    <source>
        <dbReference type="EMBL" id="OWY99606.1"/>
    </source>
</evidence>
<keyword evidence="3" id="KW-1185">Reference proteome</keyword>
<keyword evidence="2" id="KW-0418">Kinase</keyword>
<gene>
    <name evidence="2" type="ORF">PHMEG_00029364</name>
</gene>
<sequence length="219" mass="24838">MATMEHPHIVKFIGVAWESLSDLYCVTEFMTGGDLRSLLNTYHKDRTPQGMDANKIEIVYQVAYALTYLHSLDPVVLHRDLKSRNILLSERLDAKITDFGTSRTRSDETMTVGVGSWMWMAPEVMLGGHYDEKADVYSLGVVLAELDTHELPYSHAKRGGLSEAAMMQMLSMGKLRVRFSEFTDPTTIAFAESCVNLDPKERPTAAEVLYFFQKARNRY</sequence>
<feature type="domain" description="Protein kinase" evidence="1">
    <location>
        <begin position="1"/>
        <end position="219"/>
    </location>
</feature>
<dbReference type="Gene3D" id="1.10.510.10">
    <property type="entry name" value="Transferase(Phosphotransferase) domain 1"/>
    <property type="match status" value="1"/>
</dbReference>
<dbReference type="PANTHER" id="PTHR44329">
    <property type="entry name" value="SERINE/THREONINE-PROTEIN KINASE TNNI3K-RELATED"/>
    <property type="match status" value="1"/>
</dbReference>
<dbReference type="STRING" id="4795.A0A225V4D9"/>
<dbReference type="EMBL" id="NBNE01008324">
    <property type="protein sequence ID" value="OWY99606.1"/>
    <property type="molecule type" value="Genomic_DNA"/>
</dbReference>
<dbReference type="Gene3D" id="3.30.200.20">
    <property type="entry name" value="Phosphorylase Kinase, domain 1"/>
    <property type="match status" value="1"/>
</dbReference>
<dbReference type="Pfam" id="PF00069">
    <property type="entry name" value="Pkinase"/>
    <property type="match status" value="1"/>
</dbReference>
<dbReference type="PROSITE" id="PS00108">
    <property type="entry name" value="PROTEIN_KINASE_ST"/>
    <property type="match status" value="1"/>
</dbReference>
<dbReference type="InterPro" id="IPR000719">
    <property type="entry name" value="Prot_kinase_dom"/>
</dbReference>
<dbReference type="GO" id="GO:0004674">
    <property type="term" value="F:protein serine/threonine kinase activity"/>
    <property type="evidence" value="ECO:0007669"/>
    <property type="project" value="TreeGrafter"/>
</dbReference>
<dbReference type="PROSITE" id="PS50011">
    <property type="entry name" value="PROTEIN_KINASE_DOM"/>
    <property type="match status" value="1"/>
</dbReference>
<dbReference type="GO" id="GO:0005524">
    <property type="term" value="F:ATP binding"/>
    <property type="evidence" value="ECO:0007669"/>
    <property type="project" value="InterPro"/>
</dbReference>
<proteinExistence type="predicted"/>
<dbReference type="SUPFAM" id="SSF56112">
    <property type="entry name" value="Protein kinase-like (PK-like)"/>
    <property type="match status" value="1"/>
</dbReference>
<accession>A0A225V4D9</accession>
<dbReference type="SMART" id="SM00220">
    <property type="entry name" value="S_TKc"/>
    <property type="match status" value="1"/>
</dbReference>
<protein>
    <submittedName>
        <fullName evidence="2">TKL protein kinase</fullName>
    </submittedName>
</protein>
<keyword evidence="2" id="KW-0808">Transferase</keyword>
<evidence type="ECO:0000313" key="3">
    <source>
        <dbReference type="Proteomes" id="UP000198211"/>
    </source>
</evidence>
<comment type="caution">
    <text evidence="2">The sequence shown here is derived from an EMBL/GenBank/DDBJ whole genome shotgun (WGS) entry which is preliminary data.</text>
</comment>
<reference evidence="3" key="1">
    <citation type="submission" date="2017-03" db="EMBL/GenBank/DDBJ databases">
        <title>Phytopthora megakarya and P. palmivora, two closely related causual agents of cacao black pod achieved similar genome size and gene model numbers by different mechanisms.</title>
        <authorList>
            <person name="Ali S."/>
            <person name="Shao J."/>
            <person name="Larry D.J."/>
            <person name="Kronmiller B."/>
            <person name="Shen D."/>
            <person name="Strem M.D."/>
            <person name="Melnick R.L."/>
            <person name="Guiltinan M.J."/>
            <person name="Tyler B.M."/>
            <person name="Meinhardt L.W."/>
            <person name="Bailey B.A."/>
        </authorList>
    </citation>
    <scope>NUCLEOTIDE SEQUENCE [LARGE SCALE GENOMIC DNA]</scope>
    <source>
        <strain evidence="3">zdho120</strain>
    </source>
</reference>
<organism evidence="2 3">
    <name type="scientific">Phytophthora megakarya</name>
    <dbReference type="NCBI Taxonomy" id="4795"/>
    <lineage>
        <taxon>Eukaryota</taxon>
        <taxon>Sar</taxon>
        <taxon>Stramenopiles</taxon>
        <taxon>Oomycota</taxon>
        <taxon>Peronosporomycetes</taxon>
        <taxon>Peronosporales</taxon>
        <taxon>Peronosporaceae</taxon>
        <taxon>Phytophthora</taxon>
    </lineage>
</organism>
<name>A0A225V4D9_9STRA</name>
<dbReference type="PIRSF" id="PIRSF000654">
    <property type="entry name" value="Integrin-linked_kinase"/>
    <property type="match status" value="1"/>
</dbReference>
<dbReference type="InterPro" id="IPR051681">
    <property type="entry name" value="Ser/Thr_Kinases-Pseudokinases"/>
</dbReference>
<dbReference type="InterPro" id="IPR008271">
    <property type="entry name" value="Ser/Thr_kinase_AS"/>
</dbReference>
<dbReference type="Proteomes" id="UP000198211">
    <property type="component" value="Unassembled WGS sequence"/>
</dbReference>
<dbReference type="AlphaFoldDB" id="A0A225V4D9"/>
<dbReference type="OrthoDB" id="163159at2759"/>
<dbReference type="PANTHER" id="PTHR44329:SF214">
    <property type="entry name" value="PROTEIN KINASE DOMAIN-CONTAINING PROTEIN"/>
    <property type="match status" value="1"/>
</dbReference>